<feature type="binding site" evidence="9">
    <location>
        <position position="418"/>
    </location>
    <ligand>
        <name>Mg(2+)</name>
        <dbReference type="ChEBI" id="CHEBI:18420"/>
    </ligand>
</feature>
<dbReference type="Pfam" id="PF00245">
    <property type="entry name" value="Alk_phosphatase"/>
    <property type="match status" value="1"/>
</dbReference>
<evidence type="ECO:0000313" key="14">
    <source>
        <dbReference type="EMBL" id="KPV77815.1"/>
    </source>
</evidence>
<gene>
    <name evidence="14" type="ORF">RHOBADRAFT_51622</name>
</gene>
<keyword evidence="6 9" id="KW-0862">Zinc</keyword>
<dbReference type="PANTHER" id="PTHR11596">
    <property type="entry name" value="ALKALINE PHOSPHATASE"/>
    <property type="match status" value="1"/>
</dbReference>
<evidence type="ECO:0000313" key="15">
    <source>
        <dbReference type="Proteomes" id="UP000053890"/>
    </source>
</evidence>
<feature type="region of interest" description="Disordered" evidence="12">
    <location>
        <begin position="1"/>
        <end position="76"/>
    </location>
</feature>
<feature type="binding site" evidence="9">
    <location>
        <position position="574"/>
    </location>
    <ligand>
        <name>Zn(2+)</name>
        <dbReference type="ChEBI" id="CHEBI:29105"/>
        <label>2</label>
    </ligand>
</feature>
<dbReference type="InterPro" id="IPR042085">
    <property type="entry name" value="Ap_crown"/>
</dbReference>
<dbReference type="EMBL" id="KQ474074">
    <property type="protein sequence ID" value="KPV77815.1"/>
    <property type="molecule type" value="Genomic_DNA"/>
</dbReference>
<proteinExistence type="inferred from homology"/>
<feature type="binding site" evidence="9">
    <location>
        <position position="270"/>
    </location>
    <ligand>
        <name>Mg(2+)</name>
        <dbReference type="ChEBI" id="CHEBI:18420"/>
    </ligand>
</feature>
<evidence type="ECO:0000256" key="12">
    <source>
        <dbReference type="SAM" id="MobiDB-lite"/>
    </source>
</evidence>
<keyword evidence="13" id="KW-1133">Transmembrane helix</keyword>
<evidence type="ECO:0000256" key="8">
    <source>
        <dbReference type="PIRSR" id="PIRSR601952-1"/>
    </source>
</evidence>
<organism evidence="14 15">
    <name type="scientific">Rhodotorula graminis (strain WP1)</name>
    <dbReference type="NCBI Taxonomy" id="578459"/>
    <lineage>
        <taxon>Eukaryota</taxon>
        <taxon>Fungi</taxon>
        <taxon>Dikarya</taxon>
        <taxon>Basidiomycota</taxon>
        <taxon>Pucciniomycotina</taxon>
        <taxon>Microbotryomycetes</taxon>
        <taxon>Sporidiobolales</taxon>
        <taxon>Sporidiobolaceae</taxon>
        <taxon>Rhodotorula</taxon>
    </lineage>
</organism>
<sequence length="648" mass="70032">MSRSHSPVQFVLDEERSGPSSSDTESLLGRAHSPYPPLAHRYPPASAEPPSDDHDPDTAGEKSADHGRGRPRPPSHVAVQIPTREQVLEVQRHPRQRPRYLPQVVAGLLALLAGGWILTYVASLSTRFGGQAPKLQVILMISDGMGPASETMARSYVQYLYSTNSSVSGTSRPLLNETAYADLASGYRGRDNASGLLPLDDILVGTSRTRSSNSLITDSAAGATAFACMLKTYNGGIGITPSRTPCGTILEAAKRQGFSTGIVATSRLTHATPASFYAHVPDRDLESDIARFLVGEARTGLKNLPVDIALGGGACFFRPNGTSSSCRTDDEDLLEAAKGKGVKVLEGMAALRAFREEDAQDAPVLGLFADDHMAYEIDRQVATTLTDEQPSLREMTTQALRYLGERGSRGKGFLLVVEGSRIDMAGHNNDPVAHISDMLAYQQTVAYVKRWVEQQNELGTPTMLVSVSDHETGGLALGRQLGEEYPEYLWYPDVLFQATRSTSYLGELFVSRYPAATREWVVSELFDKGLGIIDPARWEVDEVWTERADAYRANRALADAISRRAQVGWSTAGHSGVDVNLYSFGYNSTGLSGNVDNTDVGLHIAATMGLVPDVVTIELNKGGASWYNATAGHSTSRTSGLSHYQGDF</sequence>
<feature type="binding site" evidence="9">
    <location>
        <position position="272"/>
    </location>
    <ligand>
        <name>Mg(2+)</name>
        <dbReference type="ChEBI" id="CHEBI:18420"/>
    </ligand>
</feature>
<comment type="catalytic activity">
    <reaction evidence="11">
        <text>a phosphate monoester + H2O = an alcohol + phosphate</text>
        <dbReference type="Rhea" id="RHEA:15017"/>
        <dbReference type="ChEBI" id="CHEBI:15377"/>
        <dbReference type="ChEBI" id="CHEBI:30879"/>
        <dbReference type="ChEBI" id="CHEBI:43474"/>
        <dbReference type="ChEBI" id="CHEBI:67140"/>
        <dbReference type="EC" id="3.1.3.1"/>
    </reaction>
</comment>
<dbReference type="Gene3D" id="1.10.1200.140">
    <property type="entry name" value="Alkaline phosphatase, crown domain"/>
    <property type="match status" value="1"/>
</dbReference>
<dbReference type="InterPro" id="IPR017850">
    <property type="entry name" value="Alkaline_phosphatase_core_sf"/>
</dbReference>
<dbReference type="SMART" id="SM00098">
    <property type="entry name" value="alkPPc"/>
    <property type="match status" value="1"/>
</dbReference>
<dbReference type="SUPFAM" id="SSF53649">
    <property type="entry name" value="Alkaline phosphatase-like"/>
    <property type="match status" value="1"/>
</dbReference>
<feature type="binding site" evidence="9">
    <location>
        <position position="469"/>
    </location>
    <ligand>
        <name>Zn(2+)</name>
        <dbReference type="ChEBI" id="CHEBI:29105"/>
        <label>2</label>
    </ligand>
</feature>
<keyword evidence="4 9" id="KW-0479">Metal-binding</keyword>
<evidence type="ECO:0000256" key="5">
    <source>
        <dbReference type="ARBA" id="ARBA00022801"/>
    </source>
</evidence>
<keyword evidence="3" id="KW-0597">Phosphoprotein</keyword>
<comment type="cofactor">
    <cofactor evidence="9">
        <name>Mg(2+)</name>
        <dbReference type="ChEBI" id="CHEBI:18420"/>
    </cofactor>
    <text evidence="9">Binds 1 Mg(2+) ion.</text>
</comment>
<feature type="binding site" evidence="9">
    <location>
        <position position="470"/>
    </location>
    <ligand>
        <name>Zn(2+)</name>
        <dbReference type="ChEBI" id="CHEBI:29105"/>
        <label>2</label>
    </ligand>
</feature>
<dbReference type="Proteomes" id="UP000053890">
    <property type="component" value="Unassembled WGS sequence"/>
</dbReference>
<dbReference type="GO" id="GO:0000329">
    <property type="term" value="C:fungal-type vacuole membrane"/>
    <property type="evidence" value="ECO:0007669"/>
    <property type="project" value="TreeGrafter"/>
</dbReference>
<reference evidence="14 15" key="1">
    <citation type="journal article" date="2015" name="Front. Microbiol.">
        <title>Genome sequence of the plant growth promoting endophytic yeast Rhodotorula graminis WP1.</title>
        <authorList>
            <person name="Firrincieli A."/>
            <person name="Otillar R."/>
            <person name="Salamov A."/>
            <person name="Schmutz J."/>
            <person name="Khan Z."/>
            <person name="Redman R.S."/>
            <person name="Fleck N.D."/>
            <person name="Lindquist E."/>
            <person name="Grigoriev I.V."/>
            <person name="Doty S.L."/>
        </authorList>
    </citation>
    <scope>NUCLEOTIDE SEQUENCE [LARGE SCALE GENOMIC DNA]</scope>
    <source>
        <strain evidence="14 15">WP1</strain>
    </source>
</reference>
<evidence type="ECO:0000256" key="7">
    <source>
        <dbReference type="ARBA" id="ARBA00022842"/>
    </source>
</evidence>
<keyword evidence="7 9" id="KW-0460">Magnesium</keyword>
<evidence type="ECO:0000256" key="11">
    <source>
        <dbReference type="RuleBase" id="RU003947"/>
    </source>
</evidence>
<dbReference type="InterPro" id="IPR018299">
    <property type="entry name" value="Alkaline_phosphatase_AS"/>
</dbReference>
<name>A0A194SBI1_RHOGW</name>
<dbReference type="AlphaFoldDB" id="A0A194SBI1"/>
<dbReference type="PANTHER" id="PTHR11596:SF5">
    <property type="entry name" value="ALKALINE PHOSPHATASE"/>
    <property type="match status" value="1"/>
</dbReference>
<dbReference type="EC" id="3.1.3.1" evidence="2 11"/>
<evidence type="ECO:0000256" key="2">
    <source>
        <dbReference type="ARBA" id="ARBA00012647"/>
    </source>
</evidence>
<evidence type="ECO:0000256" key="9">
    <source>
        <dbReference type="PIRSR" id="PIRSR601952-2"/>
    </source>
</evidence>
<keyword evidence="5 11" id="KW-0378">Hydrolase</keyword>
<comment type="cofactor">
    <cofactor evidence="9">
        <name>Zn(2+)</name>
        <dbReference type="ChEBI" id="CHEBI:29105"/>
    </cofactor>
    <text evidence="9">Binds 2 Zn(2+) ions.</text>
</comment>
<evidence type="ECO:0000256" key="1">
    <source>
        <dbReference type="ARBA" id="ARBA00005984"/>
    </source>
</evidence>
<dbReference type="OrthoDB" id="5818554at2759"/>
<dbReference type="RefSeq" id="XP_018273864.1">
    <property type="nucleotide sequence ID" value="XM_018415935.1"/>
</dbReference>
<feature type="binding site" evidence="9">
    <location>
        <position position="423"/>
    </location>
    <ligand>
        <name>Zn(2+)</name>
        <dbReference type="ChEBI" id="CHEBI:29105"/>
        <label>2</label>
    </ligand>
</feature>
<keyword evidence="15" id="KW-1185">Reference proteome</keyword>
<dbReference type="GO" id="GO:0046872">
    <property type="term" value="F:metal ion binding"/>
    <property type="evidence" value="ECO:0007669"/>
    <property type="project" value="UniProtKB-KW"/>
</dbReference>
<dbReference type="PROSITE" id="PS00123">
    <property type="entry name" value="ALKALINE_PHOSPHATASE"/>
    <property type="match status" value="1"/>
</dbReference>
<dbReference type="Gene3D" id="3.40.720.10">
    <property type="entry name" value="Alkaline Phosphatase, subunit A"/>
    <property type="match status" value="1"/>
</dbReference>
<accession>A0A194SBI1</accession>
<evidence type="ECO:0000256" key="4">
    <source>
        <dbReference type="ARBA" id="ARBA00022723"/>
    </source>
</evidence>
<feature type="transmembrane region" description="Helical" evidence="13">
    <location>
        <begin position="100"/>
        <end position="122"/>
    </location>
</feature>
<protein>
    <recommendedName>
        <fullName evidence="2 11">Alkaline phosphatase</fullName>
        <ecNumber evidence="2 11">3.1.3.1</ecNumber>
    </recommendedName>
</protein>
<dbReference type="GeneID" id="28976383"/>
<evidence type="ECO:0000256" key="6">
    <source>
        <dbReference type="ARBA" id="ARBA00022833"/>
    </source>
</evidence>
<keyword evidence="13" id="KW-0812">Transmembrane</keyword>
<comment type="similarity">
    <text evidence="1 10">Belongs to the alkaline phosphatase family.</text>
</comment>
<dbReference type="CDD" id="cd16012">
    <property type="entry name" value="ALP"/>
    <property type="match status" value="1"/>
</dbReference>
<evidence type="ECO:0000256" key="10">
    <source>
        <dbReference type="RuleBase" id="RU003946"/>
    </source>
</evidence>
<feature type="active site" description="Phosphoserine intermediate" evidence="8">
    <location>
        <position position="219"/>
    </location>
</feature>
<feature type="compositionally biased region" description="Basic and acidic residues" evidence="12">
    <location>
        <begin position="51"/>
        <end position="68"/>
    </location>
</feature>
<dbReference type="InterPro" id="IPR001952">
    <property type="entry name" value="Alkaline_phosphatase"/>
</dbReference>
<dbReference type="GO" id="GO:0004035">
    <property type="term" value="F:alkaline phosphatase activity"/>
    <property type="evidence" value="ECO:0007669"/>
    <property type="project" value="UniProtKB-EC"/>
</dbReference>
<dbReference type="PRINTS" id="PR00113">
    <property type="entry name" value="ALKPHPHTASE"/>
</dbReference>
<evidence type="ECO:0000256" key="3">
    <source>
        <dbReference type="ARBA" id="ARBA00022553"/>
    </source>
</evidence>
<evidence type="ECO:0000256" key="13">
    <source>
        <dbReference type="SAM" id="Phobius"/>
    </source>
</evidence>
<keyword evidence="13" id="KW-0472">Membrane</keyword>
<dbReference type="OMA" id="KAAGYMT"/>
<feature type="binding site" evidence="9">
    <location>
        <position position="427"/>
    </location>
    <ligand>
        <name>Zn(2+)</name>
        <dbReference type="ChEBI" id="CHEBI:29105"/>
        <label>2</label>
    </ligand>
</feature>
<dbReference type="STRING" id="578459.A0A194SBI1"/>